<evidence type="ECO:0000313" key="11">
    <source>
        <dbReference type="Proteomes" id="UP000829720"/>
    </source>
</evidence>
<proteinExistence type="predicted"/>
<dbReference type="InterPro" id="IPR012677">
    <property type="entry name" value="Nucleotide-bd_a/b_plait_sf"/>
</dbReference>
<feature type="region of interest" description="Disordered" evidence="7">
    <location>
        <begin position="521"/>
        <end position="705"/>
    </location>
</feature>
<keyword evidence="5" id="KW-0539">Nucleus</keyword>
<feature type="compositionally biased region" description="Basic residues" evidence="7">
    <location>
        <begin position="544"/>
        <end position="553"/>
    </location>
</feature>
<feature type="compositionally biased region" description="Acidic residues" evidence="7">
    <location>
        <begin position="575"/>
        <end position="589"/>
    </location>
</feature>
<feature type="region of interest" description="Disordered" evidence="7">
    <location>
        <begin position="1137"/>
        <end position="1157"/>
    </location>
</feature>
<evidence type="ECO:0000256" key="5">
    <source>
        <dbReference type="ARBA" id="ARBA00023242"/>
    </source>
</evidence>
<feature type="compositionally biased region" description="Basic and acidic residues" evidence="7">
    <location>
        <begin position="932"/>
        <end position="949"/>
    </location>
</feature>
<feature type="region of interest" description="Disordered" evidence="7">
    <location>
        <begin position="121"/>
        <end position="144"/>
    </location>
</feature>
<name>A0A8T3DXH3_9TELE</name>
<dbReference type="PROSITE" id="PS50171">
    <property type="entry name" value="ZF_MATRIN"/>
    <property type="match status" value="1"/>
</dbReference>
<dbReference type="CDD" id="cd12436">
    <property type="entry name" value="RRM1_2_MATR3_like"/>
    <property type="match status" value="1"/>
</dbReference>
<feature type="compositionally biased region" description="Basic and acidic residues" evidence="7">
    <location>
        <begin position="121"/>
        <end position="130"/>
    </location>
</feature>
<feature type="domain" description="RRM" evidence="8">
    <location>
        <begin position="841"/>
        <end position="916"/>
    </location>
</feature>
<dbReference type="SMART" id="SM00360">
    <property type="entry name" value="RRM"/>
    <property type="match status" value="3"/>
</dbReference>
<reference evidence="10" key="1">
    <citation type="submission" date="2021-01" db="EMBL/GenBank/DDBJ databases">
        <authorList>
            <person name="Zahm M."/>
            <person name="Roques C."/>
            <person name="Cabau C."/>
            <person name="Klopp C."/>
            <person name="Donnadieu C."/>
            <person name="Jouanno E."/>
            <person name="Lampietro C."/>
            <person name="Louis A."/>
            <person name="Herpin A."/>
            <person name="Echchiki A."/>
            <person name="Berthelot C."/>
            <person name="Parey E."/>
            <person name="Roest-Crollius H."/>
            <person name="Braasch I."/>
            <person name="Postlethwait J."/>
            <person name="Bobe J."/>
            <person name="Montfort J."/>
            <person name="Bouchez O."/>
            <person name="Begum T."/>
            <person name="Mejri S."/>
            <person name="Adams A."/>
            <person name="Chen W.-J."/>
            <person name="Guiguen Y."/>
        </authorList>
    </citation>
    <scope>NUCLEOTIDE SEQUENCE</scope>
    <source>
        <tissue evidence="10">Blood</tissue>
    </source>
</reference>
<dbReference type="InterPro" id="IPR000504">
    <property type="entry name" value="RRM_dom"/>
</dbReference>
<feature type="domain" description="RRM" evidence="8">
    <location>
        <begin position="443"/>
        <end position="516"/>
    </location>
</feature>
<accession>A0A8T3DXH3</accession>
<keyword evidence="6" id="KW-0694">RNA-binding</keyword>
<dbReference type="InterPro" id="IPR035979">
    <property type="entry name" value="RBD_domain_sf"/>
</dbReference>
<comment type="subcellular location">
    <subcellularLocation>
        <location evidence="1">Nucleus</location>
    </subcellularLocation>
</comment>
<keyword evidence="3" id="KW-0863">Zinc-finger</keyword>
<evidence type="ECO:0000259" key="9">
    <source>
        <dbReference type="PROSITE" id="PS50171"/>
    </source>
</evidence>
<organism evidence="10 11">
    <name type="scientific">Albula goreensis</name>
    <dbReference type="NCBI Taxonomy" id="1534307"/>
    <lineage>
        <taxon>Eukaryota</taxon>
        <taxon>Metazoa</taxon>
        <taxon>Chordata</taxon>
        <taxon>Craniata</taxon>
        <taxon>Vertebrata</taxon>
        <taxon>Euteleostomi</taxon>
        <taxon>Actinopterygii</taxon>
        <taxon>Neopterygii</taxon>
        <taxon>Teleostei</taxon>
        <taxon>Albuliformes</taxon>
        <taxon>Albulidae</taxon>
        <taxon>Albula</taxon>
    </lineage>
</organism>
<protein>
    <recommendedName>
        <fullName evidence="12">Matrin 3-like 1.1</fullName>
    </recommendedName>
</protein>
<gene>
    <name evidence="10" type="ORF">AGOR_G00078120</name>
</gene>
<feature type="compositionally biased region" description="Low complexity" evidence="7">
    <location>
        <begin position="38"/>
        <end position="55"/>
    </location>
</feature>
<feature type="compositionally biased region" description="Basic and acidic residues" evidence="7">
    <location>
        <begin position="529"/>
        <end position="543"/>
    </location>
</feature>
<evidence type="ECO:0000259" key="8">
    <source>
        <dbReference type="PROSITE" id="PS50102"/>
    </source>
</evidence>
<dbReference type="Proteomes" id="UP000829720">
    <property type="component" value="Unassembled WGS sequence"/>
</dbReference>
<evidence type="ECO:0000256" key="4">
    <source>
        <dbReference type="ARBA" id="ARBA00022833"/>
    </source>
</evidence>
<dbReference type="PROSITE" id="PS50102">
    <property type="entry name" value="RRM"/>
    <property type="match status" value="2"/>
</dbReference>
<evidence type="ECO:0000256" key="7">
    <source>
        <dbReference type="SAM" id="MobiDB-lite"/>
    </source>
</evidence>
<dbReference type="SUPFAM" id="SSF54928">
    <property type="entry name" value="RNA-binding domain, RBD"/>
    <property type="match status" value="4"/>
</dbReference>
<dbReference type="GO" id="GO:0008270">
    <property type="term" value="F:zinc ion binding"/>
    <property type="evidence" value="ECO:0007669"/>
    <property type="project" value="UniProtKB-KW"/>
</dbReference>
<dbReference type="InterPro" id="IPR000690">
    <property type="entry name" value="Matrin/U1-C_Znf_C2H2"/>
</dbReference>
<sequence length="1157" mass="127883">MSQKIPADGAHKGFAVGRGLLAAAETLNFSMGDQRPHSLYGSSSQPSYSRSSYMGSGDGKSHNAQLPQRGGGQFGSTMKLFASLGLSPTDIDALAQIPEENISIETLPQLIMQVKSRKLEASRRMGDGSRDMAPLSPERSYRASRGDWEAVPTGRMGSSGGQASARGQQMDYGYGSMQEGPTHGYKRMEYGDNSSGGLSRDRQYSELSRDRYGGLGMGPSLASDSGFLQKRMGSPSQGKVQDFLGAMPHMFPHVCSLCDFDVHSTMEWTQHTNGLRHVENRRLLLQMYPEWDPHLAANRASGSIGFDTTNRSDGILGPAPVGLPRGAMTSTWGAGVSNQKHPLSVTPKVRSRVVVAKFERNILSLNAFLDLARPFGTVCQHLVLNNKAFLEMQTHEEALAMVNFYQRKPPVMQGKEIKIYLSHDLITIEKRTRERDSKVQQSQVVYFSNLPREREKKSELLTVARRFGTVEKYLFLNDEAFVQLGTPEDAEMLVKYYSLHPLTIKGRSIQLNICAKYKTLTVNPPRNAPGRERERQDRKDSRGGRKGSPKRQRSGSTGERTSKGKEESSRKEEEREVEDSTALEEEGSGDEVTGVMEAEETEEGEGGEGGDVQEAGQAEAVEEEEEPSSLAEQAVPESDQTEHTEEASEIPPTEGSKGAAADEPPAQTETSQAEGEIPFEETKGAEPSAEPAESSEIPNEELEDDQAKLMEQDLPENMEDFVTLDELAEEEDADGAATQSGSDSQSERSRNNGQGRRVVNVVGFKRGHNFLEEILNLAKPFGKVVRHLVLDTRPEAFLELASEEEARSMVAFYSANITPVVCGKAVKIHHSQAYATIRSGQVLYIGQIPPFKGSDASFLKIAEPFGKVRRYFLNRSRNECFIEMESRDDTDRMANAYRENPPKFEGKRLTVYVSRKYKQLKYGLRPPPPEPEQDRPSKRERSGVEEDSRSAPPAKIKVKKEEEPPAKKTCIREEKSSPEESSSSREEQKAAEEEPSSNGVNQLQQDETEKGSTEPPSGQEELALKTENEEVKITKPSESEDTEKKGTEGGCGSEGAVVPPCSGASEKSSESEETPNAKPQAEKKPPSTPVPLGPYQPNNPVGVEFVKMGYYCRVCFLFYSNEETAKKVHCSSLSHYQKLQKHLDKEKEKGEKKTKSQ</sequence>
<feature type="compositionally biased region" description="Basic and acidic residues" evidence="7">
    <location>
        <begin position="560"/>
        <end position="574"/>
    </location>
</feature>
<evidence type="ECO:0008006" key="12">
    <source>
        <dbReference type="Google" id="ProtNLM"/>
    </source>
</evidence>
<keyword evidence="11" id="KW-1185">Reference proteome</keyword>
<feature type="domain" description="Matrin-type" evidence="9">
    <location>
        <begin position="1110"/>
        <end position="1141"/>
    </location>
</feature>
<feature type="compositionally biased region" description="Basic and acidic residues" evidence="7">
    <location>
        <begin position="1022"/>
        <end position="1047"/>
    </location>
</feature>
<dbReference type="GO" id="GO:0005634">
    <property type="term" value="C:nucleus"/>
    <property type="evidence" value="ECO:0007669"/>
    <property type="project" value="UniProtKB-SubCell"/>
</dbReference>
<feature type="region of interest" description="Disordered" evidence="7">
    <location>
        <begin position="34"/>
        <end position="72"/>
    </location>
</feature>
<dbReference type="SMART" id="SM00451">
    <property type="entry name" value="ZnF_U1"/>
    <property type="match status" value="2"/>
</dbReference>
<feature type="compositionally biased region" description="Acidic residues" evidence="7">
    <location>
        <begin position="597"/>
        <end position="608"/>
    </location>
</feature>
<feature type="region of interest" description="Disordered" evidence="7">
    <location>
        <begin position="919"/>
        <end position="1100"/>
    </location>
</feature>
<feature type="region of interest" description="Disordered" evidence="7">
    <location>
        <begin position="730"/>
        <end position="754"/>
    </location>
</feature>
<feature type="compositionally biased region" description="Low complexity" evidence="7">
    <location>
        <begin position="685"/>
        <end position="697"/>
    </location>
</feature>
<dbReference type="Gene3D" id="3.30.70.330">
    <property type="match status" value="4"/>
</dbReference>
<comment type="caution">
    <text evidence="10">The sequence shown here is derived from an EMBL/GenBank/DDBJ whole genome shotgun (WGS) entry which is preliminary data.</text>
</comment>
<evidence type="ECO:0000256" key="1">
    <source>
        <dbReference type="ARBA" id="ARBA00004123"/>
    </source>
</evidence>
<dbReference type="InterPro" id="IPR003604">
    <property type="entry name" value="Matrin/U1-like-C_Znf_C2H2"/>
</dbReference>
<dbReference type="AlphaFoldDB" id="A0A8T3DXH3"/>
<evidence type="ECO:0000256" key="6">
    <source>
        <dbReference type="PROSITE-ProRule" id="PRU00176"/>
    </source>
</evidence>
<dbReference type="EMBL" id="JAERUA010000006">
    <property type="protein sequence ID" value="KAI1898995.1"/>
    <property type="molecule type" value="Genomic_DNA"/>
</dbReference>
<keyword evidence="2" id="KW-0479">Metal-binding</keyword>
<dbReference type="PANTHER" id="PTHR15592">
    <property type="entry name" value="MATRIN 3/NUCLEAR PROTEIN 220-RELATED"/>
    <property type="match status" value="1"/>
</dbReference>
<evidence type="ECO:0000256" key="3">
    <source>
        <dbReference type="ARBA" id="ARBA00022771"/>
    </source>
</evidence>
<feature type="compositionally biased region" description="Basic and acidic residues" evidence="7">
    <location>
        <begin position="959"/>
        <end position="992"/>
    </location>
</feature>
<evidence type="ECO:0000313" key="10">
    <source>
        <dbReference type="EMBL" id="KAI1898995.1"/>
    </source>
</evidence>
<evidence type="ECO:0000256" key="2">
    <source>
        <dbReference type="ARBA" id="ARBA00022723"/>
    </source>
</evidence>
<dbReference type="OrthoDB" id="9938441at2759"/>
<feature type="compositionally biased region" description="Basic and acidic residues" evidence="7">
    <location>
        <begin position="1141"/>
        <end position="1157"/>
    </location>
</feature>
<dbReference type="GO" id="GO:0003723">
    <property type="term" value="F:RNA binding"/>
    <property type="evidence" value="ECO:0007669"/>
    <property type="project" value="UniProtKB-UniRule"/>
</dbReference>
<keyword evidence="4" id="KW-0862">Zinc</keyword>